<keyword evidence="3" id="KW-1185">Reference proteome</keyword>
<dbReference type="SUPFAM" id="SSF54495">
    <property type="entry name" value="UBC-like"/>
    <property type="match status" value="1"/>
</dbReference>
<feature type="domain" description="UBC core" evidence="1">
    <location>
        <begin position="297"/>
        <end position="449"/>
    </location>
</feature>
<dbReference type="Gene3D" id="3.10.110.10">
    <property type="entry name" value="Ubiquitin Conjugating Enzyme"/>
    <property type="match status" value="1"/>
</dbReference>
<evidence type="ECO:0000313" key="3">
    <source>
        <dbReference type="Proteomes" id="UP001285441"/>
    </source>
</evidence>
<accession>A0AAE0K5D5</accession>
<reference evidence="2" key="1">
    <citation type="journal article" date="2023" name="Mol. Phylogenet. Evol.">
        <title>Genome-scale phylogeny and comparative genomics of the fungal order Sordariales.</title>
        <authorList>
            <person name="Hensen N."/>
            <person name="Bonometti L."/>
            <person name="Westerberg I."/>
            <person name="Brannstrom I.O."/>
            <person name="Guillou S."/>
            <person name="Cros-Aarteil S."/>
            <person name="Calhoun S."/>
            <person name="Haridas S."/>
            <person name="Kuo A."/>
            <person name="Mondo S."/>
            <person name="Pangilinan J."/>
            <person name="Riley R."/>
            <person name="LaButti K."/>
            <person name="Andreopoulos B."/>
            <person name="Lipzen A."/>
            <person name="Chen C."/>
            <person name="Yan M."/>
            <person name="Daum C."/>
            <person name="Ng V."/>
            <person name="Clum A."/>
            <person name="Steindorff A."/>
            <person name="Ohm R.A."/>
            <person name="Martin F."/>
            <person name="Silar P."/>
            <person name="Natvig D.O."/>
            <person name="Lalanne C."/>
            <person name="Gautier V."/>
            <person name="Ament-Velasquez S.L."/>
            <person name="Kruys A."/>
            <person name="Hutchinson M.I."/>
            <person name="Powell A.J."/>
            <person name="Barry K."/>
            <person name="Miller A.N."/>
            <person name="Grigoriev I.V."/>
            <person name="Debuchy R."/>
            <person name="Gladieux P."/>
            <person name="Hiltunen Thoren M."/>
            <person name="Johannesson H."/>
        </authorList>
    </citation>
    <scope>NUCLEOTIDE SEQUENCE</scope>
    <source>
        <strain evidence="2">CBS 232.78</strain>
    </source>
</reference>
<reference evidence="2" key="2">
    <citation type="submission" date="2023-06" db="EMBL/GenBank/DDBJ databases">
        <authorList>
            <consortium name="Lawrence Berkeley National Laboratory"/>
            <person name="Haridas S."/>
            <person name="Hensen N."/>
            <person name="Bonometti L."/>
            <person name="Westerberg I."/>
            <person name="Brannstrom I.O."/>
            <person name="Guillou S."/>
            <person name="Cros-Aarteil S."/>
            <person name="Calhoun S."/>
            <person name="Kuo A."/>
            <person name="Mondo S."/>
            <person name="Pangilinan J."/>
            <person name="Riley R."/>
            <person name="LaButti K."/>
            <person name="Andreopoulos B."/>
            <person name="Lipzen A."/>
            <person name="Chen C."/>
            <person name="Yanf M."/>
            <person name="Daum C."/>
            <person name="Ng V."/>
            <person name="Clum A."/>
            <person name="Steindorff A."/>
            <person name="Ohm R."/>
            <person name="Martin F."/>
            <person name="Silar P."/>
            <person name="Natvig D."/>
            <person name="Lalanne C."/>
            <person name="Gautier V."/>
            <person name="Ament-velasquez S.L."/>
            <person name="Kruys A."/>
            <person name="Hutchinson M.I."/>
            <person name="Powell A.J."/>
            <person name="Barry K."/>
            <person name="Miller A.N."/>
            <person name="Grigoriev I.V."/>
            <person name="Debuchy R."/>
            <person name="Gladieux P."/>
            <person name="Thoren M.H."/>
            <person name="Johannesson H."/>
        </authorList>
    </citation>
    <scope>NUCLEOTIDE SEQUENCE</scope>
    <source>
        <strain evidence="2">CBS 232.78</strain>
    </source>
</reference>
<dbReference type="InterPro" id="IPR036465">
    <property type="entry name" value="vWFA_dom_sf"/>
</dbReference>
<proteinExistence type="predicted"/>
<dbReference type="AlphaFoldDB" id="A0AAE0K5D5"/>
<sequence>MEHDTGRKAEILDKSVWHSLEDLGDEKCQGTQEDRFMQLGDLLNARTCTSVLEDEPLCSKNTGNDDHDGGPRATIRSHDAPVVSQAKDHLVLKVSLFDTRAKARPPRTSRLSLLQQMFDSFVNRLLAYNYSTHIGLITFSTKARTAQPLTHVIENFRSTVQNIMVDSFCLGGTDNLDLRTLSAITNGFKFHPASLNQAFAICEMEPVLSLLERDVAVIKTSRSRRGGNSTSRISGVDAPFYMAQSHATPEVVTRDEFPKRKQHPLVESSFVELKAVSRQDLTRNRADGNTLTSASVLCTYRIMNEMQQIVANPHPHIDVYVSEAEMSFWKVVIQGPPDSVYESGTFVVYLDMGEEYPALAPKARFLTPVYHPNVNRHGRICHSLFDRNWSKDTTNSMVISTIYRLLLAPDYSDPINVLVTLDFHHDHIRGYGEGVHPKACHQDTGRVATRDSGSSL</sequence>
<dbReference type="Gene3D" id="3.40.50.410">
    <property type="entry name" value="von Willebrand factor, type A domain"/>
    <property type="match status" value="1"/>
</dbReference>
<dbReference type="Proteomes" id="UP001285441">
    <property type="component" value="Unassembled WGS sequence"/>
</dbReference>
<dbReference type="EMBL" id="JAULSW010000009">
    <property type="protein sequence ID" value="KAK3369955.1"/>
    <property type="molecule type" value="Genomic_DNA"/>
</dbReference>
<dbReference type="Pfam" id="PF00179">
    <property type="entry name" value="UQ_con"/>
    <property type="match status" value="1"/>
</dbReference>
<evidence type="ECO:0000259" key="1">
    <source>
        <dbReference type="PROSITE" id="PS50127"/>
    </source>
</evidence>
<protein>
    <submittedName>
        <fullName evidence="2">Ubiquitin-conjugating enzyme/RWD-like protein</fullName>
    </submittedName>
</protein>
<dbReference type="PANTHER" id="PTHR24068">
    <property type="entry name" value="UBIQUITIN-CONJUGATING ENZYME E2"/>
    <property type="match status" value="1"/>
</dbReference>
<comment type="caution">
    <text evidence="2">The sequence shown here is derived from an EMBL/GenBank/DDBJ whole genome shotgun (WGS) entry which is preliminary data.</text>
</comment>
<gene>
    <name evidence="2" type="ORF">B0H63DRAFT_527719</name>
</gene>
<organism evidence="2 3">
    <name type="scientific">Podospora didyma</name>
    <dbReference type="NCBI Taxonomy" id="330526"/>
    <lineage>
        <taxon>Eukaryota</taxon>
        <taxon>Fungi</taxon>
        <taxon>Dikarya</taxon>
        <taxon>Ascomycota</taxon>
        <taxon>Pezizomycotina</taxon>
        <taxon>Sordariomycetes</taxon>
        <taxon>Sordariomycetidae</taxon>
        <taxon>Sordariales</taxon>
        <taxon>Podosporaceae</taxon>
        <taxon>Podospora</taxon>
    </lineage>
</organism>
<dbReference type="SMART" id="SM00212">
    <property type="entry name" value="UBCc"/>
    <property type="match status" value="1"/>
</dbReference>
<dbReference type="InterPro" id="IPR000608">
    <property type="entry name" value="UBC"/>
</dbReference>
<dbReference type="SUPFAM" id="SSF53300">
    <property type="entry name" value="vWA-like"/>
    <property type="match status" value="1"/>
</dbReference>
<evidence type="ECO:0000313" key="2">
    <source>
        <dbReference type="EMBL" id="KAK3369955.1"/>
    </source>
</evidence>
<name>A0AAE0K5D5_9PEZI</name>
<dbReference type="InterPro" id="IPR016135">
    <property type="entry name" value="UBQ-conjugating_enzyme/RWD"/>
</dbReference>
<dbReference type="PROSITE" id="PS50127">
    <property type="entry name" value="UBC_2"/>
    <property type="match status" value="1"/>
</dbReference>